<feature type="transmembrane region" description="Helical" evidence="2">
    <location>
        <begin position="219"/>
        <end position="236"/>
    </location>
</feature>
<feature type="region of interest" description="Disordered" evidence="1">
    <location>
        <begin position="1"/>
        <end position="54"/>
    </location>
</feature>
<feature type="compositionally biased region" description="Basic and acidic residues" evidence="1">
    <location>
        <begin position="1"/>
        <end position="33"/>
    </location>
</feature>
<dbReference type="AlphaFoldDB" id="A0A7Y9FF79"/>
<feature type="compositionally biased region" description="Pro residues" evidence="1">
    <location>
        <begin position="34"/>
        <end position="44"/>
    </location>
</feature>
<reference evidence="3 6" key="2">
    <citation type="submission" date="2021-01" db="EMBL/GenBank/DDBJ databases">
        <title>Whole genome shotgun sequence of Cellulomonas oligotrophica NBRC 109435.</title>
        <authorList>
            <person name="Komaki H."/>
            <person name="Tamura T."/>
        </authorList>
    </citation>
    <scope>NUCLEOTIDE SEQUENCE [LARGE SCALE GENOMIC DNA]</scope>
    <source>
        <strain evidence="3 6">NBRC 109435</strain>
    </source>
</reference>
<dbReference type="Proteomes" id="UP000618382">
    <property type="component" value="Unassembled WGS sequence"/>
</dbReference>
<evidence type="ECO:0000256" key="2">
    <source>
        <dbReference type="SAM" id="Phobius"/>
    </source>
</evidence>
<feature type="transmembrane region" description="Helical" evidence="2">
    <location>
        <begin position="170"/>
        <end position="198"/>
    </location>
</feature>
<keyword evidence="2" id="KW-0472">Membrane</keyword>
<dbReference type="EMBL" id="JACCBK010000001">
    <property type="protein sequence ID" value="NYD85897.1"/>
    <property type="molecule type" value="Genomic_DNA"/>
</dbReference>
<evidence type="ECO:0000313" key="6">
    <source>
        <dbReference type="Proteomes" id="UP000618382"/>
    </source>
</evidence>
<feature type="transmembrane region" description="Helical" evidence="2">
    <location>
        <begin position="97"/>
        <end position="117"/>
    </location>
</feature>
<reference evidence="4 5" key="1">
    <citation type="submission" date="2020-07" db="EMBL/GenBank/DDBJ databases">
        <title>Sequencing the genomes of 1000 actinobacteria strains.</title>
        <authorList>
            <person name="Klenk H.-P."/>
        </authorList>
    </citation>
    <scope>NUCLEOTIDE SEQUENCE [LARGE SCALE GENOMIC DNA]</scope>
    <source>
        <strain evidence="4 5">DSM 24482</strain>
    </source>
</reference>
<organism evidence="4 5">
    <name type="scientific">Cellulomonas oligotrophica</name>
    <dbReference type="NCBI Taxonomy" id="931536"/>
    <lineage>
        <taxon>Bacteria</taxon>
        <taxon>Bacillati</taxon>
        <taxon>Actinomycetota</taxon>
        <taxon>Actinomycetes</taxon>
        <taxon>Micrococcales</taxon>
        <taxon>Cellulomonadaceae</taxon>
        <taxon>Cellulomonas</taxon>
    </lineage>
</organism>
<dbReference type="RefSeq" id="WP_239072707.1">
    <property type="nucleotide sequence ID" value="NZ_BAABFI010000002.1"/>
</dbReference>
<sequence>MTHDARPDREDPRDAGPRRRPVDRPPVDRHDGPRPPAAAPAPAPRRPRPDDEVGTGPLARASAAVWWFLVVSALVVLTGGLPLGLLVVLAWDPGNAPLIAAAFVPLGPALAAAVFAWRRFLADRDLQPARHFWRGYRLDAVDVLRWWVPTLAVLALLVLGIGVVDATGMPGAYAVVLLLLAVALLLWAANALVLSATLSLRTRDVARLAAYYLAARPRVTLGSLSHLVISGGVVLLTSDWVLVALAGTLAFAVTVNAEPVLRDAADRFTRDGAGAAPS</sequence>
<keyword evidence="6" id="KW-1185">Reference proteome</keyword>
<keyword evidence="2" id="KW-1133">Transmembrane helix</keyword>
<gene>
    <name evidence="4" type="ORF">BKA21_001446</name>
    <name evidence="3" type="ORF">Col01nite_02550</name>
</gene>
<evidence type="ECO:0000313" key="4">
    <source>
        <dbReference type="EMBL" id="NYD85897.1"/>
    </source>
</evidence>
<evidence type="ECO:0000313" key="3">
    <source>
        <dbReference type="EMBL" id="GIG31096.1"/>
    </source>
</evidence>
<proteinExistence type="predicted"/>
<protein>
    <recommendedName>
        <fullName evidence="7">DUF624 domain-containing protein</fullName>
    </recommendedName>
</protein>
<accession>A0A7Y9FF79</accession>
<evidence type="ECO:0008006" key="7">
    <source>
        <dbReference type="Google" id="ProtNLM"/>
    </source>
</evidence>
<evidence type="ECO:0000313" key="5">
    <source>
        <dbReference type="Proteomes" id="UP000577956"/>
    </source>
</evidence>
<dbReference type="Proteomes" id="UP000577956">
    <property type="component" value="Unassembled WGS sequence"/>
</dbReference>
<comment type="caution">
    <text evidence="4">The sequence shown here is derived from an EMBL/GenBank/DDBJ whole genome shotgun (WGS) entry which is preliminary data.</text>
</comment>
<keyword evidence="2" id="KW-0812">Transmembrane</keyword>
<feature type="transmembrane region" description="Helical" evidence="2">
    <location>
        <begin position="65"/>
        <end position="91"/>
    </location>
</feature>
<evidence type="ECO:0000256" key="1">
    <source>
        <dbReference type="SAM" id="MobiDB-lite"/>
    </source>
</evidence>
<dbReference type="EMBL" id="BONN01000001">
    <property type="protein sequence ID" value="GIG31096.1"/>
    <property type="molecule type" value="Genomic_DNA"/>
</dbReference>
<feature type="transmembrane region" description="Helical" evidence="2">
    <location>
        <begin position="143"/>
        <end position="164"/>
    </location>
</feature>
<name>A0A7Y9FF79_9CELL</name>